<evidence type="ECO:0000313" key="1">
    <source>
        <dbReference type="EMBL" id="NIY68105.1"/>
    </source>
</evidence>
<protein>
    <submittedName>
        <fullName evidence="1">Uncharacterized protein</fullName>
    </submittedName>
</protein>
<name>A0A7X6AZT0_STRMQ</name>
<proteinExistence type="predicted"/>
<comment type="caution">
    <text evidence="1">The sequence shown here is derived from an EMBL/GenBank/DDBJ whole genome shotgun (WGS) entry which is preliminary data.</text>
</comment>
<dbReference type="EMBL" id="JAALLH010000001">
    <property type="protein sequence ID" value="NIY68105.1"/>
    <property type="molecule type" value="Genomic_DNA"/>
</dbReference>
<gene>
    <name evidence="1" type="ORF">SMALB_6187</name>
</gene>
<reference evidence="1 2" key="1">
    <citation type="submission" date="2020-02" db="EMBL/GenBank/DDBJ databases">
        <title>Streptomyces malaysiensis DSM14702 (JHCC583434, PFL_A843) Genome sequencing and assembly.</title>
        <authorList>
            <person name="Samborskyy M."/>
        </authorList>
    </citation>
    <scope>NUCLEOTIDE SEQUENCE [LARGE SCALE GENOMIC DNA]</scope>
    <source>
        <strain evidence="1 2">DSM 14702</strain>
    </source>
</reference>
<accession>A0A7X6AZT0</accession>
<organism evidence="1 2">
    <name type="scientific">Streptomyces malaysiensis</name>
    <dbReference type="NCBI Taxonomy" id="92644"/>
    <lineage>
        <taxon>Bacteria</taxon>
        <taxon>Bacillati</taxon>
        <taxon>Actinomycetota</taxon>
        <taxon>Actinomycetes</taxon>
        <taxon>Kitasatosporales</taxon>
        <taxon>Streptomycetaceae</taxon>
        <taxon>Streptomyces</taxon>
        <taxon>Streptomyces violaceusniger group</taxon>
    </lineage>
</organism>
<sequence>MPDPMYTDMSLVSEPLRLIAYETAAALGPEWRVEAILSSAIVVHPFGFRVGLDDGTDRVLLTAHVSVSSDLKRPLENVTSEIQTADKRSTTVRRTVEAIRAEILPHFGRENAVAGLRVLSLPLRDVGIPAIAQGGIEQATIKYKPVRLDARRLPEYDDGERRPLIVIITSRADDSTRVGIRIPYLSVREAARMTQAVRPSLTSPMQGIENLPEEYRDKLAAEFPGMTAKHVVSDVPRYTELVDPSGVVTIRHALAIKREETSRYRTWADVWLRNASVAQAYAVLSAYAQ</sequence>
<dbReference type="RefSeq" id="WP_167503225.1">
    <property type="nucleotide sequence ID" value="NZ_JAALLH010000001.1"/>
</dbReference>
<dbReference type="AlphaFoldDB" id="A0A7X6AZT0"/>
<evidence type="ECO:0000313" key="2">
    <source>
        <dbReference type="Proteomes" id="UP000536624"/>
    </source>
</evidence>
<dbReference type="Proteomes" id="UP000536624">
    <property type="component" value="Unassembled WGS sequence"/>
</dbReference>